<dbReference type="PANTHER" id="PTHR37812">
    <property type="entry name" value="MU-LIKE PROPHAGE FLUMU PROTEIN C"/>
    <property type="match status" value="1"/>
</dbReference>
<feature type="domain" description="Mor transcription activator" evidence="1">
    <location>
        <begin position="21"/>
        <end position="105"/>
    </location>
</feature>
<dbReference type="AlphaFoldDB" id="A0A2K9MVU0"/>
<evidence type="ECO:0000313" key="5">
    <source>
        <dbReference type="Proteomes" id="UP000486601"/>
    </source>
</evidence>
<dbReference type="EMBL" id="MWJJ01000001">
    <property type="protein sequence ID" value="OSB19347.1"/>
    <property type="molecule type" value="Genomic_DNA"/>
</dbReference>
<dbReference type="Proteomes" id="UP000193911">
    <property type="component" value="Unassembled WGS sequence"/>
</dbReference>
<proteinExistence type="predicted"/>
<evidence type="ECO:0000313" key="3">
    <source>
        <dbReference type="EMBL" id="OSB19347.1"/>
    </source>
</evidence>
<reference evidence="3 4" key="1">
    <citation type="submission" date="2017-02" db="EMBL/GenBank/DDBJ databases">
        <title>Differentiating clades of botulinum-neurotoxin-producing Clostridia with a simple, multiplex PCR assay.</title>
        <authorList>
            <person name="Williamson C.H.D."/>
            <person name="Vazquez A."/>
            <person name="Hill K."/>
            <person name="Smith T.J."/>
            <person name="Nottingham R."/>
            <person name="Stone N.E."/>
            <person name="Sobek C.J."/>
            <person name="Cocking J.H."/>
            <person name="Fernandez R.A."/>
            <person name="Caballero P.A."/>
            <person name="Leiser O.P."/>
            <person name="Keim P."/>
            <person name="Sahl J.W."/>
        </authorList>
    </citation>
    <scope>NUCLEOTIDE SEQUENCE [LARGE SCALE GENOMIC DNA]</scope>
    <source>
        <strain evidence="3 4">CLS_DGF_0088_06</strain>
    </source>
</reference>
<organism evidence="2 5">
    <name type="scientific">Clostridium sporogenes</name>
    <dbReference type="NCBI Taxonomy" id="1509"/>
    <lineage>
        <taxon>Bacteria</taxon>
        <taxon>Bacillati</taxon>
        <taxon>Bacillota</taxon>
        <taxon>Clostridia</taxon>
        <taxon>Eubacteriales</taxon>
        <taxon>Clostridiaceae</taxon>
        <taxon>Clostridium</taxon>
    </lineage>
</organism>
<dbReference type="SUPFAM" id="SSF46689">
    <property type="entry name" value="Homeodomain-like"/>
    <property type="match status" value="1"/>
</dbReference>
<evidence type="ECO:0000259" key="1">
    <source>
        <dbReference type="Pfam" id="PF08765"/>
    </source>
</evidence>
<dbReference type="Proteomes" id="UP000486601">
    <property type="component" value="Unassembled WGS sequence"/>
</dbReference>
<dbReference type="Pfam" id="PF08765">
    <property type="entry name" value="Mor"/>
    <property type="match status" value="1"/>
</dbReference>
<dbReference type="NCBIfam" id="NF040785">
    <property type="entry name" value="CD3324_fam"/>
    <property type="match status" value="1"/>
</dbReference>
<sequence>MVFASIFTNNKVDRSKSMKYKNAQNVLPEHIIELIQEYMEGGYLYIPIKYENKKVWGENTSTKNTLKRRNIEIFNRYEEGISIKKLAQQYYLTEHSIRRIIRQQKDI</sequence>
<protein>
    <recommendedName>
        <fullName evidence="1">Mor transcription activator domain-containing protein</fullName>
    </recommendedName>
</protein>
<dbReference type="InterPro" id="IPR052411">
    <property type="entry name" value="c-mor_Regulatory_Protein"/>
</dbReference>
<dbReference type="InterPro" id="IPR049739">
    <property type="entry name" value="YraL-like"/>
</dbReference>
<dbReference type="InterPro" id="IPR009057">
    <property type="entry name" value="Homeodomain-like_sf"/>
</dbReference>
<reference evidence="2 5" key="2">
    <citation type="submission" date="2019-04" db="EMBL/GenBank/DDBJ databases">
        <title>Genome sequencing of Clostridium botulinum Groups I-IV and Clostridium butyricum.</title>
        <authorList>
            <person name="Brunt J."/>
            <person name="Van Vliet A.H.M."/>
            <person name="Stringer S.C."/>
            <person name="Carter A.T."/>
            <person name="Peck M.W."/>
        </authorList>
    </citation>
    <scope>NUCLEOTIDE SEQUENCE [LARGE SCALE GENOMIC DNA]</scope>
    <source>
        <strain evidence="2 5">IFR 18/108</strain>
    </source>
</reference>
<accession>A0A2K9MVU0</accession>
<name>A0A2K9MVU0_CLOSG</name>
<gene>
    <name evidence="3" type="ORF">B2H94_09670</name>
    <name evidence="2" type="ORF">FDF70_09980</name>
</gene>
<comment type="caution">
    <text evidence="2">The sequence shown here is derived from an EMBL/GenBank/DDBJ whole genome shotgun (WGS) entry which is preliminary data.</text>
</comment>
<dbReference type="Gene3D" id="1.10.10.60">
    <property type="entry name" value="Homeodomain-like"/>
    <property type="match status" value="1"/>
</dbReference>
<dbReference type="EMBL" id="SXCS01000005">
    <property type="protein sequence ID" value="NFR61808.1"/>
    <property type="molecule type" value="Genomic_DNA"/>
</dbReference>
<dbReference type="InterPro" id="IPR014875">
    <property type="entry name" value="Mor_transcription_activator"/>
</dbReference>
<evidence type="ECO:0000313" key="2">
    <source>
        <dbReference type="EMBL" id="NFR61808.1"/>
    </source>
</evidence>
<dbReference type="PANTHER" id="PTHR37812:SF1">
    <property type="entry name" value="MU-LIKE PROPHAGE FLUMU PROTEIN C"/>
    <property type="match status" value="1"/>
</dbReference>
<evidence type="ECO:0000313" key="4">
    <source>
        <dbReference type="Proteomes" id="UP000193911"/>
    </source>
</evidence>